<keyword evidence="1" id="KW-1133">Transmembrane helix</keyword>
<protein>
    <submittedName>
        <fullName evidence="2">Uncharacterized protein</fullName>
    </submittedName>
</protein>
<keyword evidence="1" id="KW-0812">Transmembrane</keyword>
<organism evidence="2 5">
    <name type="scientific">Mycobacteroides abscessus subsp. abscessus</name>
    <dbReference type="NCBI Taxonomy" id="1185650"/>
    <lineage>
        <taxon>Bacteria</taxon>
        <taxon>Bacillati</taxon>
        <taxon>Actinomycetota</taxon>
        <taxon>Actinomycetes</taxon>
        <taxon>Mycobacteriales</taxon>
        <taxon>Mycobacteriaceae</taxon>
        <taxon>Mycobacteroides</taxon>
        <taxon>Mycobacteroides abscessus</taxon>
    </lineage>
</organism>
<gene>
    <name evidence="2" type="ORF">SAMEA2070301_04183</name>
    <name evidence="3" type="ORF">SAMEA2152244_02727</name>
</gene>
<evidence type="ECO:0000313" key="3">
    <source>
        <dbReference type="EMBL" id="SIM94597.1"/>
    </source>
</evidence>
<proteinExistence type="predicted"/>
<evidence type="ECO:0000313" key="2">
    <source>
        <dbReference type="EMBL" id="SIB63764.1"/>
    </source>
</evidence>
<dbReference type="AlphaFoldDB" id="A0A1N2QL99"/>
<feature type="transmembrane region" description="Helical" evidence="1">
    <location>
        <begin position="12"/>
        <end position="36"/>
    </location>
</feature>
<dbReference type="Proteomes" id="UP000184831">
    <property type="component" value="Unassembled WGS sequence"/>
</dbReference>
<evidence type="ECO:0000313" key="5">
    <source>
        <dbReference type="Proteomes" id="UP000185210"/>
    </source>
</evidence>
<name>A0A1N2QL99_9MYCO</name>
<dbReference type="EMBL" id="FSQE01000004">
    <property type="protein sequence ID" value="SIM94597.1"/>
    <property type="molecule type" value="Genomic_DNA"/>
</dbReference>
<feature type="transmembrane region" description="Helical" evidence="1">
    <location>
        <begin position="42"/>
        <end position="62"/>
    </location>
</feature>
<dbReference type="Proteomes" id="UP000185210">
    <property type="component" value="Unassembled WGS sequence"/>
</dbReference>
<sequence>MAPGFRRPFGCRVLVLVVVIAVRCVAMPVVDVIHVILVSNCFVAAVRAVDVVGMAVGFVLGARHGYDRIANMRI</sequence>
<comment type="caution">
    <text evidence="2">The sequence shown here is derived from an EMBL/GenBank/DDBJ whole genome shotgun (WGS) entry which is preliminary data.</text>
</comment>
<keyword evidence="1" id="KW-0472">Membrane</keyword>
<dbReference type="EMBL" id="FSHM01000007">
    <property type="protein sequence ID" value="SIB63764.1"/>
    <property type="molecule type" value="Genomic_DNA"/>
</dbReference>
<evidence type="ECO:0000256" key="1">
    <source>
        <dbReference type="SAM" id="Phobius"/>
    </source>
</evidence>
<reference evidence="4 5" key="1">
    <citation type="submission" date="2016-11" db="EMBL/GenBank/DDBJ databases">
        <authorList>
            <consortium name="Pathogen Informatics"/>
        </authorList>
    </citation>
    <scope>NUCLEOTIDE SEQUENCE [LARGE SCALE GENOMIC DNA]</scope>
    <source>
        <strain evidence="2 5">104</strain>
        <strain evidence="3 4">696</strain>
    </source>
</reference>
<accession>A0A1N2QL99</accession>
<evidence type="ECO:0000313" key="4">
    <source>
        <dbReference type="Proteomes" id="UP000184831"/>
    </source>
</evidence>